<keyword evidence="5" id="KW-1185">Reference proteome</keyword>
<evidence type="ECO:0000256" key="1">
    <source>
        <dbReference type="SAM" id="Coils"/>
    </source>
</evidence>
<keyword evidence="1" id="KW-0175">Coiled coil</keyword>
<feature type="domain" description="Multidrug resistance protein MdtA-like alpha-helical hairpin" evidence="2">
    <location>
        <begin position="141"/>
        <end position="210"/>
    </location>
</feature>
<evidence type="ECO:0000313" key="5">
    <source>
        <dbReference type="Proteomes" id="UP000295188"/>
    </source>
</evidence>
<reference evidence="4 5" key="1">
    <citation type="submission" date="2019-03" db="EMBL/GenBank/DDBJ databases">
        <title>Genomic Encyclopedia of Type Strains, Phase IV (KMG-IV): sequencing the most valuable type-strain genomes for metagenomic binning, comparative biology and taxonomic classification.</title>
        <authorList>
            <person name="Goeker M."/>
        </authorList>
    </citation>
    <scope>NUCLEOTIDE SEQUENCE [LARGE SCALE GENOMIC DNA]</scope>
    <source>
        <strain evidence="4 5">DSM 20467</strain>
    </source>
</reference>
<dbReference type="PANTHER" id="PTHR30438:SF2">
    <property type="entry name" value="MEMBRANE PROTEIN"/>
    <property type="match status" value="1"/>
</dbReference>
<comment type="caution">
    <text evidence="4">The sequence shown here is derived from an EMBL/GenBank/DDBJ whole genome shotgun (WGS) entry which is preliminary data.</text>
</comment>
<dbReference type="Proteomes" id="UP000295188">
    <property type="component" value="Unassembled WGS sequence"/>
</dbReference>
<accession>A0A4R3K8R9</accession>
<dbReference type="SUPFAM" id="SSF111369">
    <property type="entry name" value="HlyD-like secretion proteins"/>
    <property type="match status" value="2"/>
</dbReference>
<name>A0A4R3K8R9_9FIRM</name>
<dbReference type="Pfam" id="PF25917">
    <property type="entry name" value="BSH_RND"/>
    <property type="match status" value="1"/>
</dbReference>
<gene>
    <name evidence="4" type="ORF">EDC37_10774</name>
</gene>
<dbReference type="GO" id="GO:0015562">
    <property type="term" value="F:efflux transmembrane transporter activity"/>
    <property type="evidence" value="ECO:0007669"/>
    <property type="project" value="InterPro"/>
</dbReference>
<organism evidence="4 5">
    <name type="scientific">Pectinatus cerevisiiphilus</name>
    <dbReference type="NCBI Taxonomy" id="86956"/>
    <lineage>
        <taxon>Bacteria</taxon>
        <taxon>Bacillati</taxon>
        <taxon>Bacillota</taxon>
        <taxon>Negativicutes</taxon>
        <taxon>Selenomonadales</taxon>
        <taxon>Selenomonadaceae</taxon>
        <taxon>Pectinatus</taxon>
    </lineage>
</organism>
<protein>
    <submittedName>
        <fullName evidence="4">HlyD family secretion protein</fullName>
    </submittedName>
</protein>
<dbReference type="AlphaFoldDB" id="A0A4R3K8R9"/>
<evidence type="ECO:0000259" key="2">
    <source>
        <dbReference type="Pfam" id="PF25876"/>
    </source>
</evidence>
<dbReference type="Pfam" id="PF25876">
    <property type="entry name" value="HH_MFP_RND"/>
    <property type="match status" value="1"/>
</dbReference>
<dbReference type="CDD" id="cd06849">
    <property type="entry name" value="lipoyl_domain"/>
    <property type="match status" value="1"/>
</dbReference>
<feature type="coiled-coil region" evidence="1">
    <location>
        <begin position="102"/>
        <end position="168"/>
    </location>
</feature>
<feature type="domain" description="Multidrug resistance protein MdtA-like barrel-sandwich hybrid" evidence="3">
    <location>
        <begin position="69"/>
        <end position="270"/>
    </location>
</feature>
<dbReference type="GO" id="GO:0005886">
    <property type="term" value="C:plasma membrane"/>
    <property type="evidence" value="ECO:0007669"/>
    <property type="project" value="TreeGrafter"/>
</dbReference>
<evidence type="ECO:0000313" key="4">
    <source>
        <dbReference type="EMBL" id="TCS79307.1"/>
    </source>
</evidence>
<dbReference type="Gene3D" id="2.40.30.170">
    <property type="match status" value="1"/>
</dbReference>
<dbReference type="EMBL" id="SMAA01000007">
    <property type="protein sequence ID" value="TCS79307.1"/>
    <property type="molecule type" value="Genomic_DNA"/>
</dbReference>
<dbReference type="Gene3D" id="2.40.50.100">
    <property type="match status" value="2"/>
</dbReference>
<dbReference type="Gene3D" id="1.10.287.470">
    <property type="entry name" value="Helix hairpin bin"/>
    <property type="match status" value="1"/>
</dbReference>
<proteinExistence type="predicted"/>
<dbReference type="PANTHER" id="PTHR30438">
    <property type="entry name" value="36 KDA ANTIGEN-RELATED"/>
    <property type="match status" value="1"/>
</dbReference>
<sequence>MKLLILGRVYLYIILLNMFKKGERAVKNKIQDKKVICIAVLVIILLNICGCGSQETAENEIWGRADAKEIDVNSKVAGRVVQLLVKEGDTVKEGQVLAYIDKRDLVAQREQLVANIQSLQEQEEQASAQSSLNGGTVYSSLDMAQAGLKQAKTELDLAKSDYDRFSNLVESGAISQQMFDEYKTKYEAAQATYMQASSAVDKANAGLLQTGVDKANENVVDKKIDQAKAALQQLDVQLDETTIRAPFDGVITEKYIEEGSMISLGTPLVAVQDPTDNWVDFKIPETELSKFYVNQDLNLIARDNTTQVSGTVSDISKKADFATQRATSERGDSTDIISFNVKVQVNSDKLRPGMRFKLNGGAAS</sequence>
<dbReference type="InterPro" id="IPR058624">
    <property type="entry name" value="MdtA-like_HH"/>
</dbReference>
<evidence type="ECO:0000259" key="3">
    <source>
        <dbReference type="Pfam" id="PF25917"/>
    </source>
</evidence>
<dbReference type="InterPro" id="IPR058625">
    <property type="entry name" value="MdtA-like_BSH"/>
</dbReference>